<keyword evidence="10" id="KW-1185">Reference proteome</keyword>
<keyword evidence="2" id="KW-0723">Serine/threonine-protein kinase</keyword>
<dbReference type="EMBL" id="JBFXLU010000200">
    <property type="protein sequence ID" value="KAL2835575.1"/>
    <property type="molecule type" value="Genomic_DNA"/>
</dbReference>
<keyword evidence="3" id="KW-0808">Transferase</keyword>
<gene>
    <name evidence="9" type="ORF">BJY01DRAFT_238750</name>
</gene>
<evidence type="ECO:0000256" key="4">
    <source>
        <dbReference type="ARBA" id="ARBA00022741"/>
    </source>
</evidence>
<accession>A0ABR4J6D2</accession>
<keyword evidence="5" id="KW-0418">Kinase</keyword>
<name>A0ABR4J6D2_9EURO</name>
<dbReference type="InterPro" id="IPR051334">
    <property type="entry name" value="SRPK"/>
</dbReference>
<dbReference type="Proteomes" id="UP001610446">
    <property type="component" value="Unassembled WGS sequence"/>
</dbReference>
<proteinExistence type="predicted"/>
<dbReference type="EC" id="2.7.11.1" evidence="1"/>
<dbReference type="Gene3D" id="3.30.200.20">
    <property type="entry name" value="Phosphorylase Kinase, domain 1"/>
    <property type="match status" value="1"/>
</dbReference>
<dbReference type="SUPFAM" id="SSF56112">
    <property type="entry name" value="Protein kinase-like (PK-like)"/>
    <property type="match status" value="1"/>
</dbReference>
<comment type="catalytic activity">
    <reaction evidence="7">
        <text>L-threonyl-[protein] + ATP = O-phospho-L-threonyl-[protein] + ADP + H(+)</text>
        <dbReference type="Rhea" id="RHEA:46608"/>
        <dbReference type="Rhea" id="RHEA-COMP:11060"/>
        <dbReference type="Rhea" id="RHEA-COMP:11605"/>
        <dbReference type="ChEBI" id="CHEBI:15378"/>
        <dbReference type="ChEBI" id="CHEBI:30013"/>
        <dbReference type="ChEBI" id="CHEBI:30616"/>
        <dbReference type="ChEBI" id="CHEBI:61977"/>
        <dbReference type="ChEBI" id="CHEBI:456216"/>
        <dbReference type="EC" id="2.7.11.1"/>
    </reaction>
</comment>
<comment type="caution">
    <text evidence="9">The sequence shown here is derived from an EMBL/GenBank/DDBJ whole genome shotgun (WGS) entry which is preliminary data.</text>
</comment>
<evidence type="ECO:0000256" key="6">
    <source>
        <dbReference type="ARBA" id="ARBA00022840"/>
    </source>
</evidence>
<dbReference type="Gene3D" id="1.10.510.10">
    <property type="entry name" value="Transferase(Phosphotransferase) domain 1"/>
    <property type="match status" value="1"/>
</dbReference>
<evidence type="ECO:0000313" key="9">
    <source>
        <dbReference type="EMBL" id="KAL2835575.1"/>
    </source>
</evidence>
<dbReference type="PANTHER" id="PTHR47634">
    <property type="entry name" value="PROTEIN KINASE DOMAIN-CONTAINING PROTEIN-RELATED"/>
    <property type="match status" value="1"/>
</dbReference>
<reference evidence="9 10" key="1">
    <citation type="submission" date="2024-07" db="EMBL/GenBank/DDBJ databases">
        <title>Section-level genome sequencing and comparative genomics of Aspergillus sections Usti and Cavernicolus.</title>
        <authorList>
            <consortium name="Lawrence Berkeley National Laboratory"/>
            <person name="Nybo J.L."/>
            <person name="Vesth T.C."/>
            <person name="Theobald S."/>
            <person name="Frisvad J.C."/>
            <person name="Larsen T.O."/>
            <person name="Kjaerboelling I."/>
            <person name="Rothschild-Mancinelli K."/>
            <person name="Lyhne E.K."/>
            <person name="Kogle M.E."/>
            <person name="Barry K."/>
            <person name="Clum A."/>
            <person name="Na H."/>
            <person name="Ledsgaard L."/>
            <person name="Lin J."/>
            <person name="Lipzen A."/>
            <person name="Kuo A."/>
            <person name="Riley R."/>
            <person name="Mondo S."/>
            <person name="Labutti K."/>
            <person name="Haridas S."/>
            <person name="Pangalinan J."/>
            <person name="Salamov A.A."/>
            <person name="Simmons B.A."/>
            <person name="Magnuson J.K."/>
            <person name="Chen J."/>
            <person name="Drula E."/>
            <person name="Henrissat B."/>
            <person name="Wiebenga A."/>
            <person name="Lubbers R.J."/>
            <person name="Gomes A.C."/>
            <person name="Makela M.R."/>
            <person name="Stajich J."/>
            <person name="Grigoriev I.V."/>
            <person name="Mortensen U.H."/>
            <person name="De Vries R.P."/>
            <person name="Baker S.E."/>
            <person name="Andersen M.R."/>
        </authorList>
    </citation>
    <scope>NUCLEOTIDE SEQUENCE [LARGE SCALE GENOMIC DNA]</scope>
    <source>
        <strain evidence="9 10">CBS 123904</strain>
    </source>
</reference>
<evidence type="ECO:0000256" key="8">
    <source>
        <dbReference type="ARBA" id="ARBA00048679"/>
    </source>
</evidence>
<protein>
    <recommendedName>
        <fullName evidence="1">non-specific serine/threonine protein kinase</fullName>
        <ecNumber evidence="1">2.7.11.1</ecNumber>
    </recommendedName>
</protein>
<evidence type="ECO:0000313" key="10">
    <source>
        <dbReference type="Proteomes" id="UP001610446"/>
    </source>
</evidence>
<evidence type="ECO:0000256" key="3">
    <source>
        <dbReference type="ARBA" id="ARBA00022679"/>
    </source>
</evidence>
<organism evidence="9 10">
    <name type="scientific">Aspergillus pseudoustus</name>
    <dbReference type="NCBI Taxonomy" id="1810923"/>
    <lineage>
        <taxon>Eukaryota</taxon>
        <taxon>Fungi</taxon>
        <taxon>Dikarya</taxon>
        <taxon>Ascomycota</taxon>
        <taxon>Pezizomycotina</taxon>
        <taxon>Eurotiomycetes</taxon>
        <taxon>Eurotiomycetidae</taxon>
        <taxon>Eurotiales</taxon>
        <taxon>Aspergillaceae</taxon>
        <taxon>Aspergillus</taxon>
        <taxon>Aspergillus subgen. Nidulantes</taxon>
    </lineage>
</organism>
<evidence type="ECO:0000256" key="2">
    <source>
        <dbReference type="ARBA" id="ARBA00022527"/>
    </source>
</evidence>
<evidence type="ECO:0000256" key="7">
    <source>
        <dbReference type="ARBA" id="ARBA00047899"/>
    </source>
</evidence>
<dbReference type="InterPro" id="IPR011009">
    <property type="entry name" value="Kinase-like_dom_sf"/>
</dbReference>
<sequence length="363" mass="41989">MWKISRYLTPGLSILGDLGLESASDRSLNSNPTFRYNWIDGAERVEKYRPGCYHPIMISDVLHSRYRIVGKLGFMGYSTVWLARGSQSSQTRILWTLSEPGKSSSSSPVHLVWSAIPMPLHEFKFEGPNSTHRCYTMEPAQSNLREVSFSRLFPLDWQEAQVHFHQRDYLSYRHSSAQYGKPLRQNIPPIAVIPLYLGKNAEDFTLSDAQIIFSDFGEAFALDLQDRPGENCHTPLPMRPPEARFRPTRPLSYSEILGMKAIFSMEFVTVVEIVSQHIDVLGPMPLEWMDRWEERGNFFTDNEGQHRTEEREIWPPIDQSFTAGIQTYRRKHKMGKFGEDETAAIFDLMRRMFAFRPEERPSA</sequence>
<comment type="catalytic activity">
    <reaction evidence="8">
        <text>L-seryl-[protein] + ATP = O-phospho-L-seryl-[protein] + ADP + H(+)</text>
        <dbReference type="Rhea" id="RHEA:17989"/>
        <dbReference type="Rhea" id="RHEA-COMP:9863"/>
        <dbReference type="Rhea" id="RHEA-COMP:11604"/>
        <dbReference type="ChEBI" id="CHEBI:15378"/>
        <dbReference type="ChEBI" id="CHEBI:29999"/>
        <dbReference type="ChEBI" id="CHEBI:30616"/>
        <dbReference type="ChEBI" id="CHEBI:83421"/>
        <dbReference type="ChEBI" id="CHEBI:456216"/>
        <dbReference type="EC" id="2.7.11.1"/>
    </reaction>
</comment>
<evidence type="ECO:0000256" key="1">
    <source>
        <dbReference type="ARBA" id="ARBA00012513"/>
    </source>
</evidence>
<dbReference type="PANTHER" id="PTHR47634:SF9">
    <property type="entry name" value="PROTEIN KINASE DOMAIN-CONTAINING PROTEIN-RELATED"/>
    <property type="match status" value="1"/>
</dbReference>
<keyword evidence="4" id="KW-0547">Nucleotide-binding</keyword>
<evidence type="ECO:0000256" key="5">
    <source>
        <dbReference type="ARBA" id="ARBA00022777"/>
    </source>
</evidence>
<keyword evidence="6" id="KW-0067">ATP-binding</keyword>